<dbReference type="Pfam" id="PF00593">
    <property type="entry name" value="TonB_dep_Rec_b-barrel"/>
    <property type="match status" value="1"/>
</dbReference>
<dbReference type="Gene3D" id="2.40.170.20">
    <property type="entry name" value="TonB-dependent receptor, beta-barrel domain"/>
    <property type="match status" value="2"/>
</dbReference>
<dbReference type="InterPro" id="IPR012910">
    <property type="entry name" value="Plug_dom"/>
</dbReference>
<dbReference type="CDD" id="cd01347">
    <property type="entry name" value="ligand_gated_channel"/>
    <property type="match status" value="1"/>
</dbReference>
<proteinExistence type="inferred from homology"/>
<dbReference type="InterPro" id="IPR010104">
    <property type="entry name" value="TonB_rcpt_bac"/>
</dbReference>
<evidence type="ECO:0000259" key="5">
    <source>
        <dbReference type="Pfam" id="PF00593"/>
    </source>
</evidence>
<dbReference type="PANTHER" id="PTHR40980:SF3">
    <property type="entry name" value="TONB-DEPENDENT RECEPTOR-LIKE BETA-BARREL DOMAIN-CONTAINING PROTEIN"/>
    <property type="match status" value="1"/>
</dbReference>
<evidence type="ECO:0000256" key="1">
    <source>
        <dbReference type="ARBA" id="ARBA00004442"/>
    </source>
</evidence>
<dbReference type="Gene3D" id="2.170.130.10">
    <property type="entry name" value="TonB-dependent receptor, plug domain"/>
    <property type="match status" value="1"/>
</dbReference>
<dbReference type="InterPro" id="IPR000531">
    <property type="entry name" value="Beta-barrel_TonB"/>
</dbReference>
<dbReference type="RefSeq" id="WP_211935997.1">
    <property type="nucleotide sequence ID" value="NZ_CP073078.1"/>
</dbReference>
<dbReference type="EMBL" id="CP073078">
    <property type="protein sequence ID" value="QUD85945.1"/>
    <property type="molecule type" value="Genomic_DNA"/>
</dbReference>
<dbReference type="Pfam" id="PF07715">
    <property type="entry name" value="Plug"/>
    <property type="match status" value="1"/>
</dbReference>
<evidence type="ECO:0000313" key="7">
    <source>
        <dbReference type="EMBL" id="QUD85945.1"/>
    </source>
</evidence>
<dbReference type="PANTHER" id="PTHR40980">
    <property type="entry name" value="PLUG DOMAIN-CONTAINING PROTEIN"/>
    <property type="match status" value="1"/>
</dbReference>
<dbReference type="NCBIfam" id="TIGR01782">
    <property type="entry name" value="TonB-Xanth-Caul"/>
    <property type="match status" value="1"/>
</dbReference>
<dbReference type="KEGG" id="caul:KCG34_12590"/>
<dbReference type="GO" id="GO:0009279">
    <property type="term" value="C:cell outer membrane"/>
    <property type="evidence" value="ECO:0007669"/>
    <property type="project" value="UniProtKB-SubCell"/>
</dbReference>
<keyword evidence="4" id="KW-0798">TonB box</keyword>
<dbReference type="InterPro" id="IPR037066">
    <property type="entry name" value="Plug_dom_sf"/>
</dbReference>
<evidence type="ECO:0000256" key="2">
    <source>
        <dbReference type="ARBA" id="ARBA00023136"/>
    </source>
</evidence>
<comment type="subcellular location">
    <subcellularLocation>
        <location evidence="1 4">Cell outer membrane</location>
    </subcellularLocation>
</comment>
<keyword evidence="2 4" id="KW-0472">Membrane</keyword>
<reference evidence="7" key="1">
    <citation type="submission" date="2021-04" db="EMBL/GenBank/DDBJ databases">
        <title>The complete genome sequence of Caulobacter sp. S6.</title>
        <authorList>
            <person name="Tang Y."/>
            <person name="Ouyang W."/>
            <person name="Liu Q."/>
            <person name="Huang B."/>
            <person name="Guo Z."/>
            <person name="Lei P."/>
        </authorList>
    </citation>
    <scope>NUCLEOTIDE SEQUENCE</scope>
    <source>
        <strain evidence="7">S6</strain>
    </source>
</reference>
<sequence>MSVLTCLALAWPAAAQTVVVYGKRASLEAAEAVKREKLQIVDSVVADDIVKLPDYSVADALQRITGAQITQDRGEGANITIRGLSQIETTLNGREVFTAGGGRTLNFSDIPSELVSRIDVYKTSSASQIEGGIGGLADLETHRPFDFAGPVALASARLIHGDLAARDGGEGSVLASNRWTTGVGEVALLIDLSYQQRAWREDQESAGNPVARSDIVPGTVVIAPNGISQTTSIGQRRRTGAEAMLQWRPTPALELYAEGDYAEFRTLQDSYQINIAAAPTFQAGSAALFPGTRDLERITWTNASVSMLSFARDTIDRSKLAAVGARWSKGRLSLRADVSYTDSVNDLFFSGPFLAGTAASFSQDFSTVVPSGSVAGTDLQDPTNFRYTGVAYRASPFLGRLAAAQVDADYELDSGPIGKVSAGWRHADRRASDGSGLIFGDAALTGLPVASLPGFVMPDPYRNFFPGQTGQTVTGYLVGDLALARNAAALRAAFGVTTPVPSVNRLGQWRIGEDSDAGYLLARLRAGRLPLDGDFGLRWVATGEAVSGGQSQPSTSAIVPIHLERTDWDLLPSLNLRWRLRDGLYLRLAASRTLTRQDFSQLSPSLSLAPNPVNPTLNTGSAGNPNLKPVRSDNLDFAVEDYLGPTTAIYATGFLKHVDGFVATVSAPEVHDGKTYQVTRPQNGAHGDIRGFEVGYQQFFDFLPGAWSGLGLQANYTYVDSSTPSRTLRRGVTLQNLSKDSYNLIGLYERNRISARLAYNWRSRFLSSTASFVGVGALPVYTEPTGWLDASARYRLTRRITLSVEGVNLLGTMRRSTFGSGARPQSVWVNDTEFSLAATARF</sequence>
<dbReference type="SUPFAM" id="SSF56935">
    <property type="entry name" value="Porins"/>
    <property type="match status" value="1"/>
</dbReference>
<dbReference type="Proteomes" id="UP000676409">
    <property type="component" value="Chromosome"/>
</dbReference>
<protein>
    <submittedName>
        <fullName evidence="7">TonB-dependent receptor</fullName>
    </submittedName>
</protein>
<comment type="similarity">
    <text evidence="4">Belongs to the TonB-dependent receptor family.</text>
</comment>
<keyword evidence="3" id="KW-0998">Cell outer membrane</keyword>
<evidence type="ECO:0000256" key="4">
    <source>
        <dbReference type="RuleBase" id="RU003357"/>
    </source>
</evidence>
<organism evidence="7 8">
    <name type="scientific">Phenylobacterium montanum</name>
    <dbReference type="NCBI Taxonomy" id="2823693"/>
    <lineage>
        <taxon>Bacteria</taxon>
        <taxon>Pseudomonadati</taxon>
        <taxon>Pseudomonadota</taxon>
        <taxon>Alphaproteobacteria</taxon>
        <taxon>Caulobacterales</taxon>
        <taxon>Caulobacteraceae</taxon>
        <taxon>Phenylobacterium</taxon>
    </lineage>
</organism>
<keyword evidence="7" id="KW-0675">Receptor</keyword>
<name>A0A975FV99_9CAUL</name>
<feature type="domain" description="TonB-dependent receptor plug" evidence="6">
    <location>
        <begin position="34"/>
        <end position="135"/>
    </location>
</feature>
<evidence type="ECO:0000256" key="3">
    <source>
        <dbReference type="ARBA" id="ARBA00023237"/>
    </source>
</evidence>
<gene>
    <name evidence="7" type="ORF">KCG34_12590</name>
</gene>
<feature type="domain" description="TonB-dependent receptor-like beta-barrel" evidence="5">
    <location>
        <begin position="362"/>
        <end position="809"/>
    </location>
</feature>
<evidence type="ECO:0000313" key="8">
    <source>
        <dbReference type="Proteomes" id="UP000676409"/>
    </source>
</evidence>
<evidence type="ECO:0000259" key="6">
    <source>
        <dbReference type="Pfam" id="PF07715"/>
    </source>
</evidence>
<accession>A0A975FV99</accession>
<dbReference type="AlphaFoldDB" id="A0A975FV99"/>
<keyword evidence="8" id="KW-1185">Reference proteome</keyword>
<dbReference type="InterPro" id="IPR036942">
    <property type="entry name" value="Beta-barrel_TonB_sf"/>
</dbReference>